<dbReference type="PANTHER" id="PTHR35580:SF1">
    <property type="entry name" value="PHYTASE-LIKE DOMAIN-CONTAINING PROTEIN"/>
    <property type="match status" value="1"/>
</dbReference>
<organism evidence="2 3">
    <name type="scientific">Hymenobacter aquaticus</name>
    <dbReference type="NCBI Taxonomy" id="1867101"/>
    <lineage>
        <taxon>Bacteria</taxon>
        <taxon>Pseudomonadati</taxon>
        <taxon>Bacteroidota</taxon>
        <taxon>Cytophagia</taxon>
        <taxon>Cytophagales</taxon>
        <taxon>Hymenobacteraceae</taxon>
        <taxon>Hymenobacter</taxon>
    </lineage>
</organism>
<feature type="signal peptide" evidence="1">
    <location>
        <begin position="1"/>
        <end position="27"/>
    </location>
</feature>
<evidence type="ECO:0000313" key="3">
    <source>
        <dbReference type="Proteomes" id="UP000297549"/>
    </source>
</evidence>
<keyword evidence="3" id="KW-1185">Reference proteome</keyword>
<feature type="chain" id="PRO_5021379819" evidence="1">
    <location>
        <begin position="28"/>
        <end position="586"/>
    </location>
</feature>
<reference evidence="2 3" key="1">
    <citation type="submission" date="2019-04" db="EMBL/GenBank/DDBJ databases">
        <authorList>
            <person name="Feng G."/>
            <person name="Zhang J."/>
            <person name="Zhu H."/>
        </authorList>
    </citation>
    <scope>NUCLEOTIDE SEQUENCE [LARGE SCALE GENOMIC DNA]</scope>
    <source>
        <strain evidence="2 3">JCM 31653</strain>
    </source>
</reference>
<evidence type="ECO:0000256" key="1">
    <source>
        <dbReference type="SAM" id="SignalP"/>
    </source>
</evidence>
<dbReference type="RefSeq" id="WP_135462719.1">
    <property type="nucleotide sequence ID" value="NZ_SRLC01000001.1"/>
</dbReference>
<dbReference type="Proteomes" id="UP000297549">
    <property type="component" value="Unassembled WGS sequence"/>
</dbReference>
<accession>A0A4Z0Q501</accession>
<name>A0A4Z0Q501_9BACT</name>
<dbReference type="EMBL" id="SRLC01000001">
    <property type="protein sequence ID" value="TGE25140.1"/>
    <property type="molecule type" value="Genomic_DNA"/>
</dbReference>
<evidence type="ECO:0000313" key="2">
    <source>
        <dbReference type="EMBL" id="TGE25140.1"/>
    </source>
</evidence>
<dbReference type="InterPro" id="IPR052918">
    <property type="entry name" value="Motility_Chemotaxis_Reg"/>
</dbReference>
<keyword evidence="1" id="KW-0732">Signal</keyword>
<dbReference type="OrthoDB" id="870410at2"/>
<sequence>MLDFYLPTRLLRGLLLTALLAPGVAFGQSPAWFQATAVTPAAGSWSRVVATATDGQGFVYLAGNFKGTIQLAGTTLTSSAQADVFIAKWNSTTNTFVWAQRAGGRGNDNVRALAVQGSSVYVGGSFDTGRAGFGTDSLDWAGGKDGFVCKLTDAGSSASFAWSKSLGGTRDEEVTGLAATAAGLYLTGMFTSPTITLEDRILTNAAPISSLMTNDVFVAKLTDAGNSATCSWAERAGGPNTDEVSSIAVAGSNVYLHGSFYGATSTIGTTTLTNSATSPTTADLFVAKLTDQSSGAAWGWVLPVSGPEWEYSGSIAAYGSSVYVTGTYANKNTIRFGTSSLTGTNNMNCYVAKLTDAGAQASWQWVQGPRGESSWGKAITASAAGVFVAGLYSSGLTPGITLGTTMLTGLCFGCQGTFVAGLTDMGSSGRFNWALQPAGATYSDATSLAISGSELYVGGNFQAPFVQFGTIGLAVPLANERPNVGYVTSLRGITTALKSPAWAASLELAPNPAHGRATVSVPAVPGATRVTLLLTDALGRTVRTATAGLPAAGLRHELSLQGLAPGVYSLRVQAGQQQAVRALLVE</sequence>
<gene>
    <name evidence="2" type="ORF">E5K00_08055</name>
</gene>
<dbReference type="AlphaFoldDB" id="A0A4Z0Q501"/>
<dbReference type="PANTHER" id="PTHR35580">
    <property type="entry name" value="CELL SURFACE GLYCOPROTEIN (S-LAYER PROTEIN)-LIKE PROTEIN"/>
    <property type="match status" value="1"/>
</dbReference>
<comment type="caution">
    <text evidence="2">The sequence shown here is derived from an EMBL/GenBank/DDBJ whole genome shotgun (WGS) entry which is preliminary data.</text>
</comment>
<proteinExistence type="predicted"/>
<protein>
    <submittedName>
        <fullName evidence="2">T9SS type A sorting domain-containing protein</fullName>
    </submittedName>
</protein>